<organism evidence="10 11">
    <name type="scientific">Beutenbergia cavernae (strain ATCC BAA-8 / DSM 12333 / CCUG 43141 / JCM 11478 / NBRC 16432 / NCIMB 13614 / HKI 0122)</name>
    <dbReference type="NCBI Taxonomy" id="471853"/>
    <lineage>
        <taxon>Bacteria</taxon>
        <taxon>Bacillati</taxon>
        <taxon>Actinomycetota</taxon>
        <taxon>Actinomycetes</taxon>
        <taxon>Micrococcales</taxon>
        <taxon>Beutenbergiaceae</taxon>
        <taxon>Beutenbergia</taxon>
    </lineage>
</organism>
<feature type="domain" description="PPIase FKBP-type" evidence="9">
    <location>
        <begin position="199"/>
        <end position="283"/>
    </location>
</feature>
<dbReference type="RefSeq" id="WP_015882727.1">
    <property type="nucleotide sequence ID" value="NC_012669.1"/>
</dbReference>
<dbReference type="EC" id="5.2.1.8" evidence="6"/>
<dbReference type="AlphaFoldDB" id="C5BVA0"/>
<comment type="catalytic activity">
    <reaction evidence="1 5 6">
        <text>[protein]-peptidylproline (omega=180) = [protein]-peptidylproline (omega=0)</text>
        <dbReference type="Rhea" id="RHEA:16237"/>
        <dbReference type="Rhea" id="RHEA-COMP:10747"/>
        <dbReference type="Rhea" id="RHEA-COMP:10748"/>
        <dbReference type="ChEBI" id="CHEBI:83833"/>
        <dbReference type="ChEBI" id="CHEBI:83834"/>
        <dbReference type="EC" id="5.2.1.8"/>
    </reaction>
</comment>
<dbReference type="PROSITE" id="PS51257">
    <property type="entry name" value="PROKAR_LIPOPROTEIN"/>
    <property type="match status" value="1"/>
</dbReference>
<protein>
    <recommendedName>
        <fullName evidence="6">Peptidyl-prolyl cis-trans isomerase</fullName>
        <ecNumber evidence="6">5.2.1.8</ecNumber>
    </recommendedName>
</protein>
<evidence type="ECO:0000256" key="1">
    <source>
        <dbReference type="ARBA" id="ARBA00000971"/>
    </source>
</evidence>
<evidence type="ECO:0000256" key="5">
    <source>
        <dbReference type="PROSITE-ProRule" id="PRU00277"/>
    </source>
</evidence>
<keyword evidence="4 5" id="KW-0413">Isomerase</keyword>
<dbReference type="STRING" id="471853.Bcav_2236"/>
<dbReference type="Pfam" id="PF00254">
    <property type="entry name" value="FKBP_C"/>
    <property type="match status" value="1"/>
</dbReference>
<keyword evidence="11" id="KW-1185">Reference proteome</keyword>
<feature type="compositionally biased region" description="Pro residues" evidence="7">
    <location>
        <begin position="297"/>
        <end position="308"/>
    </location>
</feature>
<evidence type="ECO:0000313" key="11">
    <source>
        <dbReference type="Proteomes" id="UP000007962"/>
    </source>
</evidence>
<dbReference type="InterPro" id="IPR046357">
    <property type="entry name" value="PPIase_dom_sf"/>
</dbReference>
<evidence type="ECO:0000256" key="2">
    <source>
        <dbReference type="ARBA" id="ARBA00006577"/>
    </source>
</evidence>
<sequence>MRRHVLGAVLAAVVLAAGAACAPEPEAPQVEVGGDVGQRPQVHFDVPHPVTETTTETIVMGDGAQVEDGRGVLFSYLGLDATTGETLADSYSTLPDARLATEDELGADLYDTIVGVREGSRVLRQEVGTVGKPDPVVLVVDILPTRAVGEPVEPPAGLPTVALDDVGAPTITIPDGATPPSSLTTATLIRGSGPQVATGQSVSVQFTAVRWSDGSVFDSTWESGGPPQAKRLDDALPGWRTGIVDQTVGSQVLMVIPPELGNGVDTLVYVVDILAVADDVPPDLSGTDAGGGGESPEPTPTPTDSPSG</sequence>
<evidence type="ECO:0000256" key="4">
    <source>
        <dbReference type="ARBA" id="ARBA00023235"/>
    </source>
</evidence>
<name>C5BVA0_BEUC1</name>
<comment type="similarity">
    <text evidence="2 6">Belongs to the FKBP-type PPIase family.</text>
</comment>
<evidence type="ECO:0000256" key="6">
    <source>
        <dbReference type="RuleBase" id="RU003915"/>
    </source>
</evidence>
<dbReference type="HOGENOM" id="CLU_053307_3_1_11"/>
<dbReference type="EMBL" id="CP001618">
    <property type="protein sequence ID" value="ACQ80487.1"/>
    <property type="molecule type" value="Genomic_DNA"/>
</dbReference>
<evidence type="ECO:0000256" key="3">
    <source>
        <dbReference type="ARBA" id="ARBA00023110"/>
    </source>
</evidence>
<dbReference type="PANTHER" id="PTHR43811">
    <property type="entry name" value="FKBP-TYPE PEPTIDYL-PROLYL CIS-TRANS ISOMERASE FKPA"/>
    <property type="match status" value="1"/>
</dbReference>
<accession>C5BVA0</accession>
<evidence type="ECO:0000256" key="7">
    <source>
        <dbReference type="SAM" id="MobiDB-lite"/>
    </source>
</evidence>
<feature type="region of interest" description="Disordered" evidence="7">
    <location>
        <begin position="280"/>
        <end position="308"/>
    </location>
</feature>
<gene>
    <name evidence="10" type="ordered locus">Bcav_2236</name>
</gene>
<dbReference type="Proteomes" id="UP000007962">
    <property type="component" value="Chromosome"/>
</dbReference>
<dbReference type="Gene3D" id="3.10.50.40">
    <property type="match status" value="1"/>
</dbReference>
<keyword evidence="8" id="KW-0732">Signal</keyword>
<keyword evidence="3 5" id="KW-0697">Rotamase</keyword>
<dbReference type="PANTHER" id="PTHR43811:SF19">
    <property type="entry name" value="39 KDA FK506-BINDING NUCLEAR PROTEIN"/>
    <property type="match status" value="1"/>
</dbReference>
<dbReference type="InterPro" id="IPR001179">
    <property type="entry name" value="PPIase_FKBP_dom"/>
</dbReference>
<dbReference type="SUPFAM" id="SSF54534">
    <property type="entry name" value="FKBP-like"/>
    <property type="match status" value="1"/>
</dbReference>
<evidence type="ECO:0000313" key="10">
    <source>
        <dbReference type="EMBL" id="ACQ80487.1"/>
    </source>
</evidence>
<evidence type="ECO:0000256" key="8">
    <source>
        <dbReference type="SAM" id="SignalP"/>
    </source>
</evidence>
<dbReference type="eggNOG" id="COG0545">
    <property type="taxonomic scope" value="Bacteria"/>
</dbReference>
<feature type="chain" id="PRO_5002946698" description="Peptidyl-prolyl cis-trans isomerase" evidence="8">
    <location>
        <begin position="23"/>
        <end position="308"/>
    </location>
</feature>
<dbReference type="KEGG" id="bcv:Bcav_2236"/>
<reference evidence="10 11" key="1">
    <citation type="journal article" date="2009" name="Stand. Genomic Sci.">
        <title>Complete genome sequence of Beutenbergia cavernae type strain (HKI 0122).</title>
        <authorList>
            <person name="Land M."/>
            <person name="Pukall R."/>
            <person name="Abt B."/>
            <person name="Goker M."/>
            <person name="Rohde M."/>
            <person name="Glavina Del Rio T."/>
            <person name="Tice H."/>
            <person name="Copeland A."/>
            <person name="Cheng J.F."/>
            <person name="Lucas S."/>
            <person name="Chen F."/>
            <person name="Nolan M."/>
            <person name="Bruce D."/>
            <person name="Goodwin L."/>
            <person name="Pitluck S."/>
            <person name="Ivanova N."/>
            <person name="Mavromatis K."/>
            <person name="Ovchinnikova G."/>
            <person name="Pati A."/>
            <person name="Chen A."/>
            <person name="Palaniappan K."/>
            <person name="Hauser L."/>
            <person name="Chang Y.J."/>
            <person name="Jefferies C.C."/>
            <person name="Saunders E."/>
            <person name="Brettin T."/>
            <person name="Detter J.C."/>
            <person name="Han C."/>
            <person name="Chain P."/>
            <person name="Bristow J."/>
            <person name="Eisen J.A."/>
            <person name="Markowitz V."/>
            <person name="Hugenholtz P."/>
            <person name="Kyrpides N.C."/>
            <person name="Klenk H.P."/>
            <person name="Lapidus A."/>
        </authorList>
    </citation>
    <scope>NUCLEOTIDE SEQUENCE [LARGE SCALE GENOMIC DNA]</scope>
    <source>
        <strain evidence="11">ATCC BAA-8 / DSM 12333 / NBRC 16432</strain>
    </source>
</reference>
<feature type="signal peptide" evidence="8">
    <location>
        <begin position="1"/>
        <end position="22"/>
    </location>
</feature>
<proteinExistence type="inferred from homology"/>
<dbReference type="PROSITE" id="PS50059">
    <property type="entry name" value="FKBP_PPIASE"/>
    <property type="match status" value="1"/>
</dbReference>
<dbReference type="GO" id="GO:0003755">
    <property type="term" value="F:peptidyl-prolyl cis-trans isomerase activity"/>
    <property type="evidence" value="ECO:0007669"/>
    <property type="project" value="UniProtKB-UniRule"/>
</dbReference>
<evidence type="ECO:0000259" key="9">
    <source>
        <dbReference type="PROSITE" id="PS50059"/>
    </source>
</evidence>
<dbReference type="OrthoDB" id="25996at2"/>